<dbReference type="Proteomes" id="UP000186607">
    <property type="component" value="Unassembled WGS sequence"/>
</dbReference>
<dbReference type="OrthoDB" id="71511at2"/>
<dbReference type="EMBL" id="MSTI01000100">
    <property type="protein sequence ID" value="OLV17449.1"/>
    <property type="molecule type" value="Genomic_DNA"/>
</dbReference>
<comment type="caution">
    <text evidence="1">The sequence shown here is derived from an EMBL/GenBank/DDBJ whole genome shotgun (WGS) entry which is preliminary data.</text>
</comment>
<dbReference type="AlphaFoldDB" id="A0A1U7NX06"/>
<accession>A0A1U7NX06</accession>
<proteinExistence type="predicted"/>
<name>A0A1U7NX06_9DEIO</name>
<gene>
    <name evidence="1" type="ORF">BOO71_0008845</name>
</gene>
<organism evidence="1 2">
    <name type="scientific">Deinococcus marmoris</name>
    <dbReference type="NCBI Taxonomy" id="249408"/>
    <lineage>
        <taxon>Bacteria</taxon>
        <taxon>Thermotogati</taxon>
        <taxon>Deinococcota</taxon>
        <taxon>Deinococci</taxon>
        <taxon>Deinococcales</taxon>
        <taxon>Deinococcaceae</taxon>
        <taxon>Deinococcus</taxon>
    </lineage>
</organism>
<keyword evidence="2" id="KW-1185">Reference proteome</keyword>
<dbReference type="RefSeq" id="WP_075833802.1">
    <property type="nucleotide sequence ID" value="NZ_MSTI01000100.1"/>
</dbReference>
<reference evidence="1 2" key="1">
    <citation type="submission" date="2017-01" db="EMBL/GenBank/DDBJ databases">
        <title>Genome Analysis of Deinococcus marmoris KOPRI26562.</title>
        <authorList>
            <person name="Kim J.H."/>
            <person name="Oh H.-M."/>
        </authorList>
    </citation>
    <scope>NUCLEOTIDE SEQUENCE [LARGE SCALE GENOMIC DNA]</scope>
    <source>
        <strain evidence="1 2">KOPRI26562</strain>
    </source>
</reference>
<evidence type="ECO:0000313" key="2">
    <source>
        <dbReference type="Proteomes" id="UP000186607"/>
    </source>
</evidence>
<sequence>MPSGFDFTTPDVQDWELEAIWDAVDRETLVFSRHAREEWSLDALTPDDVLDTISFPDEISKDLPGSSRAPGLNFNRHLGGVRLRVKVGWRDTYYTDSD</sequence>
<protein>
    <submittedName>
        <fullName evidence="1">Uncharacterized protein</fullName>
    </submittedName>
</protein>
<evidence type="ECO:0000313" key="1">
    <source>
        <dbReference type="EMBL" id="OLV17449.1"/>
    </source>
</evidence>